<reference evidence="1 2" key="1">
    <citation type="submission" date="2021-06" db="EMBL/GenBank/DDBJ databases">
        <title>Caerostris extrusa draft genome.</title>
        <authorList>
            <person name="Kono N."/>
            <person name="Arakawa K."/>
        </authorList>
    </citation>
    <scope>NUCLEOTIDE SEQUENCE [LARGE SCALE GENOMIC DNA]</scope>
</reference>
<sequence>MTSLLNKKASITERDAKVKILDLKVELKRPLVISATSMQKESSRSMSTSDILSAFSTGLELHINLELPYLFLLQGRQYQPRQDAEGYVGRYIASRLPPATGSFFFAFGA</sequence>
<protein>
    <submittedName>
        <fullName evidence="1">Uncharacterized protein</fullName>
    </submittedName>
</protein>
<gene>
    <name evidence="1" type="ORF">CEXT_788791</name>
</gene>
<evidence type="ECO:0000313" key="1">
    <source>
        <dbReference type="EMBL" id="GIY12909.1"/>
    </source>
</evidence>
<dbReference type="Proteomes" id="UP001054945">
    <property type="component" value="Unassembled WGS sequence"/>
</dbReference>
<name>A0AAV4QX70_CAEEX</name>
<dbReference type="EMBL" id="BPLR01006865">
    <property type="protein sequence ID" value="GIY12909.1"/>
    <property type="molecule type" value="Genomic_DNA"/>
</dbReference>
<comment type="caution">
    <text evidence="1">The sequence shown here is derived from an EMBL/GenBank/DDBJ whole genome shotgun (WGS) entry which is preliminary data.</text>
</comment>
<accession>A0AAV4QX70</accession>
<dbReference type="AlphaFoldDB" id="A0AAV4QX70"/>
<evidence type="ECO:0000313" key="2">
    <source>
        <dbReference type="Proteomes" id="UP001054945"/>
    </source>
</evidence>
<organism evidence="1 2">
    <name type="scientific">Caerostris extrusa</name>
    <name type="common">Bark spider</name>
    <name type="synonym">Caerostris bankana</name>
    <dbReference type="NCBI Taxonomy" id="172846"/>
    <lineage>
        <taxon>Eukaryota</taxon>
        <taxon>Metazoa</taxon>
        <taxon>Ecdysozoa</taxon>
        <taxon>Arthropoda</taxon>
        <taxon>Chelicerata</taxon>
        <taxon>Arachnida</taxon>
        <taxon>Araneae</taxon>
        <taxon>Araneomorphae</taxon>
        <taxon>Entelegynae</taxon>
        <taxon>Araneoidea</taxon>
        <taxon>Araneidae</taxon>
        <taxon>Caerostris</taxon>
    </lineage>
</organism>
<proteinExistence type="predicted"/>
<keyword evidence="2" id="KW-1185">Reference proteome</keyword>